<dbReference type="EMBL" id="JBBPBK010000171">
    <property type="protein sequence ID" value="KAK9266353.1"/>
    <property type="molecule type" value="Genomic_DNA"/>
</dbReference>
<name>A0AAP0R3B7_LIQFO</name>
<evidence type="ECO:0000313" key="8">
    <source>
        <dbReference type="EMBL" id="KAK9266353.1"/>
    </source>
</evidence>
<keyword evidence="3" id="KW-0210">Decarboxylase</keyword>
<gene>
    <name evidence="8" type="ORF">L1049_012477</name>
</gene>
<comment type="cofactor">
    <cofactor evidence="1 6 7">
        <name>pyridoxal 5'-phosphate</name>
        <dbReference type="ChEBI" id="CHEBI:597326"/>
    </cofactor>
</comment>
<dbReference type="GO" id="GO:0016831">
    <property type="term" value="F:carboxy-lyase activity"/>
    <property type="evidence" value="ECO:0007669"/>
    <property type="project" value="UniProtKB-KW"/>
</dbReference>
<evidence type="ECO:0000313" key="9">
    <source>
        <dbReference type="Proteomes" id="UP001415857"/>
    </source>
</evidence>
<dbReference type="InterPro" id="IPR015422">
    <property type="entry name" value="PyrdxlP-dep_Trfase_small"/>
</dbReference>
<keyword evidence="9" id="KW-1185">Reference proteome</keyword>
<dbReference type="SUPFAM" id="SSF53383">
    <property type="entry name" value="PLP-dependent transferases"/>
    <property type="match status" value="1"/>
</dbReference>
<dbReference type="Gene3D" id="1.20.1340.10">
    <property type="entry name" value="dopa decarboxylase, N-terminal domain"/>
    <property type="match status" value="1"/>
</dbReference>
<dbReference type="InterPro" id="IPR015421">
    <property type="entry name" value="PyrdxlP-dep_Trfase_major"/>
</dbReference>
<accession>A0AAP0R3B7</accession>
<keyword evidence="4 6" id="KW-0663">Pyridoxal phosphate</keyword>
<protein>
    <recommendedName>
        <fullName evidence="10">Tryptophan decarboxylase</fullName>
    </recommendedName>
</protein>
<dbReference type="Pfam" id="PF00282">
    <property type="entry name" value="Pyridoxal_deC"/>
    <property type="match status" value="1"/>
</dbReference>
<sequence>MVDFIADYYNKIETYPVLGQVQPGYLRTRLPDTAPYCPEPFETILNDVKNDIIPGMTHWLSPNFFAFFPANVSSAAFLGEMLCTAFNSVGFNWLASPAATELEMVVMDWLANILKLPKSFMFSGTGGGVMQNTTSESILVTLIAARDRTVDVVGVENMRKLVVYGSDQTHSTYTKAAKLAGIHPRSIRAIPTTADTGFALSPVLLRRVIEADVAAGLVPLYLCATVGTTSTTAVDALERLTDLAKDYGVWVHVDAAYGGSACICPEFRHHLDGVERVDSLSLSPHKWLLSYFLDCCCLWVKNPGLLVKALSTNPEYLRNKPSDSDLVVDYKDWQGFIKSDPRFEIVVPRRFSLVCFRLNPFSWSGLGYTELLNRKLLEWVNSTGRAYMTRTIVGGVYMLRFAVGATLTEERHVIAAWKLINEGADTLLKGSFYAV</sequence>
<dbReference type="GO" id="GO:0030170">
    <property type="term" value="F:pyridoxal phosphate binding"/>
    <property type="evidence" value="ECO:0007669"/>
    <property type="project" value="InterPro"/>
</dbReference>
<evidence type="ECO:0000256" key="5">
    <source>
        <dbReference type="ARBA" id="ARBA00023239"/>
    </source>
</evidence>
<dbReference type="Gene3D" id="3.90.1150.10">
    <property type="entry name" value="Aspartate Aminotransferase, domain 1"/>
    <property type="match status" value="1"/>
</dbReference>
<evidence type="ECO:0000256" key="7">
    <source>
        <dbReference type="RuleBase" id="RU000382"/>
    </source>
</evidence>
<evidence type="ECO:0000256" key="2">
    <source>
        <dbReference type="ARBA" id="ARBA00009533"/>
    </source>
</evidence>
<dbReference type="InterPro" id="IPR015424">
    <property type="entry name" value="PyrdxlP-dep_Trfase"/>
</dbReference>
<dbReference type="PANTHER" id="PTHR11999">
    <property type="entry name" value="GROUP II PYRIDOXAL-5-PHOSPHATE DECARBOXYLASE"/>
    <property type="match status" value="1"/>
</dbReference>
<proteinExistence type="inferred from homology"/>
<dbReference type="GO" id="GO:0019752">
    <property type="term" value="P:carboxylic acid metabolic process"/>
    <property type="evidence" value="ECO:0007669"/>
    <property type="project" value="InterPro"/>
</dbReference>
<dbReference type="Proteomes" id="UP001415857">
    <property type="component" value="Unassembled WGS sequence"/>
</dbReference>
<comment type="similarity">
    <text evidence="2 7">Belongs to the group II decarboxylase family.</text>
</comment>
<dbReference type="InterPro" id="IPR002129">
    <property type="entry name" value="PyrdxlP-dep_de-COase"/>
</dbReference>
<dbReference type="PANTHER" id="PTHR11999:SF157">
    <property type="entry name" value="TRYPTOPHAN DECARBOXYLASE 1"/>
    <property type="match status" value="1"/>
</dbReference>
<evidence type="ECO:0000256" key="1">
    <source>
        <dbReference type="ARBA" id="ARBA00001933"/>
    </source>
</evidence>
<keyword evidence="5 7" id="KW-0456">Lyase</keyword>
<reference evidence="8 9" key="1">
    <citation type="journal article" date="2024" name="Plant J.">
        <title>Genome sequences and population genomics reveal climatic adaptation and genomic divergence between two closely related sweetgum species.</title>
        <authorList>
            <person name="Xu W.Q."/>
            <person name="Ren C.Q."/>
            <person name="Zhang X.Y."/>
            <person name="Comes H.P."/>
            <person name="Liu X.H."/>
            <person name="Li Y.G."/>
            <person name="Kettle C.J."/>
            <person name="Jalonen R."/>
            <person name="Gaisberger H."/>
            <person name="Ma Y.Z."/>
            <person name="Qiu Y.X."/>
        </authorList>
    </citation>
    <scope>NUCLEOTIDE SEQUENCE [LARGE SCALE GENOMIC DNA]</scope>
    <source>
        <strain evidence="8">Hangzhou</strain>
    </source>
</reference>
<dbReference type="AlphaFoldDB" id="A0AAP0R3B7"/>
<feature type="modified residue" description="N6-(pyridoxal phosphate)lysine" evidence="6">
    <location>
        <position position="286"/>
    </location>
</feature>
<dbReference type="Gene3D" id="3.40.640.10">
    <property type="entry name" value="Type I PLP-dependent aspartate aminotransferase-like (Major domain)"/>
    <property type="match status" value="1"/>
</dbReference>
<dbReference type="GO" id="GO:0005737">
    <property type="term" value="C:cytoplasm"/>
    <property type="evidence" value="ECO:0007669"/>
    <property type="project" value="TreeGrafter"/>
</dbReference>
<evidence type="ECO:0000256" key="6">
    <source>
        <dbReference type="PIRSR" id="PIRSR602129-50"/>
    </source>
</evidence>
<evidence type="ECO:0008006" key="10">
    <source>
        <dbReference type="Google" id="ProtNLM"/>
    </source>
</evidence>
<evidence type="ECO:0000256" key="4">
    <source>
        <dbReference type="ARBA" id="ARBA00022898"/>
    </source>
</evidence>
<organism evidence="8 9">
    <name type="scientific">Liquidambar formosana</name>
    <name type="common">Formosan gum</name>
    <dbReference type="NCBI Taxonomy" id="63359"/>
    <lineage>
        <taxon>Eukaryota</taxon>
        <taxon>Viridiplantae</taxon>
        <taxon>Streptophyta</taxon>
        <taxon>Embryophyta</taxon>
        <taxon>Tracheophyta</taxon>
        <taxon>Spermatophyta</taxon>
        <taxon>Magnoliopsida</taxon>
        <taxon>eudicotyledons</taxon>
        <taxon>Gunneridae</taxon>
        <taxon>Pentapetalae</taxon>
        <taxon>Saxifragales</taxon>
        <taxon>Altingiaceae</taxon>
        <taxon>Liquidambar</taxon>
    </lineage>
</organism>
<comment type="caution">
    <text evidence="8">The sequence shown here is derived from an EMBL/GenBank/DDBJ whole genome shotgun (WGS) entry which is preliminary data.</text>
</comment>
<dbReference type="PRINTS" id="PR00800">
    <property type="entry name" value="YHDCRBOXLASE"/>
</dbReference>
<evidence type="ECO:0000256" key="3">
    <source>
        <dbReference type="ARBA" id="ARBA00022793"/>
    </source>
</evidence>
<dbReference type="GO" id="GO:0006520">
    <property type="term" value="P:amino acid metabolic process"/>
    <property type="evidence" value="ECO:0007669"/>
    <property type="project" value="InterPro"/>
</dbReference>
<dbReference type="InterPro" id="IPR010977">
    <property type="entry name" value="Aromatic_deC"/>
</dbReference>